<evidence type="ECO:0000313" key="4">
    <source>
        <dbReference type="EMBL" id="CEM10340.1"/>
    </source>
</evidence>
<protein>
    <recommendedName>
        <fullName evidence="3">N-acetyltransferase domain-containing protein</fullName>
    </recommendedName>
</protein>
<dbReference type="PROSITE" id="PS51186">
    <property type="entry name" value="GNAT"/>
    <property type="match status" value="1"/>
</dbReference>
<reference evidence="4" key="1">
    <citation type="submission" date="2014-11" db="EMBL/GenBank/DDBJ databases">
        <authorList>
            <person name="Otto D Thomas"/>
            <person name="Naeem Raeece"/>
        </authorList>
    </citation>
    <scope>NUCLEOTIDE SEQUENCE</scope>
</reference>
<dbReference type="VEuPathDB" id="CryptoDB:Cvel_16170"/>
<accession>A0A0G4FCC2</accession>
<keyword evidence="2" id="KW-0012">Acyltransferase</keyword>
<gene>
    <name evidence="4" type="ORF">Cvel_16170</name>
</gene>
<dbReference type="CDD" id="cd04301">
    <property type="entry name" value="NAT_SF"/>
    <property type="match status" value="1"/>
</dbReference>
<dbReference type="Pfam" id="PF00583">
    <property type="entry name" value="Acetyltransf_1"/>
    <property type="match status" value="1"/>
</dbReference>
<proteinExistence type="predicted"/>
<evidence type="ECO:0000256" key="2">
    <source>
        <dbReference type="ARBA" id="ARBA00023315"/>
    </source>
</evidence>
<dbReference type="EMBL" id="CDMZ01000257">
    <property type="protein sequence ID" value="CEM10340.1"/>
    <property type="molecule type" value="Genomic_DNA"/>
</dbReference>
<evidence type="ECO:0000259" key="3">
    <source>
        <dbReference type="PROSITE" id="PS51186"/>
    </source>
</evidence>
<dbReference type="PANTHER" id="PTHR10908">
    <property type="entry name" value="SEROTONIN N-ACETYLTRANSFERASE"/>
    <property type="match status" value="1"/>
</dbReference>
<dbReference type="Gene3D" id="3.40.630.30">
    <property type="match status" value="1"/>
</dbReference>
<organism evidence="4">
    <name type="scientific">Chromera velia CCMP2878</name>
    <dbReference type="NCBI Taxonomy" id="1169474"/>
    <lineage>
        <taxon>Eukaryota</taxon>
        <taxon>Sar</taxon>
        <taxon>Alveolata</taxon>
        <taxon>Colpodellida</taxon>
        <taxon>Chromeraceae</taxon>
        <taxon>Chromera</taxon>
    </lineage>
</organism>
<sequence>MTADLVKRVYEVEIESYPEDEAASQEGIQMRLEEAPEHFCVLLQKGEEGEGDKSSLAGFVNGTCTSGTTLTHETMETHEKDGRTLCIHSVVIHQDFRRRGVGSEMLKAYVRRYTETGKQRGIDRILLLCHEYLLPFYEKTGFQLVGKSGVVHGSEVWFEMRMEVGREK</sequence>
<keyword evidence="1" id="KW-0808">Transferase</keyword>
<dbReference type="SUPFAM" id="SSF55729">
    <property type="entry name" value="Acyl-CoA N-acyltransferases (Nat)"/>
    <property type="match status" value="1"/>
</dbReference>
<dbReference type="InterPro" id="IPR016181">
    <property type="entry name" value="Acyl_CoA_acyltransferase"/>
</dbReference>
<dbReference type="InterPro" id="IPR000182">
    <property type="entry name" value="GNAT_dom"/>
</dbReference>
<feature type="domain" description="N-acetyltransferase" evidence="3">
    <location>
        <begin position="1"/>
        <end position="163"/>
    </location>
</feature>
<dbReference type="AlphaFoldDB" id="A0A0G4FCC2"/>
<dbReference type="InterPro" id="IPR051635">
    <property type="entry name" value="SNAT-like"/>
</dbReference>
<name>A0A0G4FCC2_9ALVE</name>
<dbReference type="GO" id="GO:0008080">
    <property type="term" value="F:N-acetyltransferase activity"/>
    <property type="evidence" value="ECO:0007669"/>
    <property type="project" value="UniProtKB-ARBA"/>
</dbReference>
<dbReference type="PANTHER" id="PTHR10908:SF0">
    <property type="entry name" value="SEROTONIN N-ACETYLTRANSFERASE"/>
    <property type="match status" value="1"/>
</dbReference>
<evidence type="ECO:0000256" key="1">
    <source>
        <dbReference type="ARBA" id="ARBA00022679"/>
    </source>
</evidence>